<dbReference type="EMBL" id="AP027925">
    <property type="protein sequence ID" value="BED92747.1"/>
    <property type="molecule type" value="Genomic_DNA"/>
</dbReference>
<reference evidence="1" key="1">
    <citation type="journal article" date="2023" name="ISME J.">
        <title>Emergence of putative energy parasites within Clostridia revealed by genome analysis of a novel endosymbiotic clade.</title>
        <authorList>
            <person name="Takahashi K."/>
            <person name="Kuwahara H."/>
            <person name="Horikawa Y."/>
            <person name="Izawa K."/>
            <person name="Kato D."/>
            <person name="Inagaki T."/>
            <person name="Yuki M."/>
            <person name="Ohkuma M."/>
            <person name="Hongoh Y."/>
        </authorList>
    </citation>
    <scope>NUCLEOTIDE SEQUENCE</scope>
    <source>
        <strain evidence="1">RsTa-C01</strain>
    </source>
</reference>
<proteinExistence type="predicted"/>
<name>A0AA48I2V0_9FIRM</name>
<sequence length="108" mass="12760">MIFSVAKIIDLYGHYVTIISSENQKKAVKTFIYPLRDSYKNIFINENNDNIPDNNELYVYLGKPKVRLDNFNVNKEIKDENQNFLLKKAEAVKISKKIIYIRVFLIKE</sequence>
<protein>
    <submittedName>
        <fullName evidence="1">Uncharacterized protein</fullName>
    </submittedName>
</protein>
<dbReference type="KEGG" id="ptrh:RsTaC01_0609"/>
<accession>A0AA48I2V0</accession>
<dbReference type="AlphaFoldDB" id="A0AA48I2V0"/>
<evidence type="ECO:0000313" key="1">
    <source>
        <dbReference type="EMBL" id="BED92747.1"/>
    </source>
</evidence>
<gene>
    <name evidence="1" type="ORF">RsTaC01_0609</name>
</gene>
<dbReference type="Proteomes" id="UP001335720">
    <property type="component" value="Chromosome"/>
</dbReference>
<organism evidence="1">
    <name type="scientific">Candidatus Paraimprobicoccus trichonymphae</name>
    <dbReference type="NCBI Taxonomy" id="3033793"/>
    <lineage>
        <taxon>Bacteria</taxon>
        <taxon>Bacillati</taxon>
        <taxon>Bacillota</taxon>
        <taxon>Clostridia</taxon>
        <taxon>Candidatus Paraimprobicoccus</taxon>
    </lineage>
</organism>